<dbReference type="InterPro" id="IPR003661">
    <property type="entry name" value="HisK_dim/P_dom"/>
</dbReference>
<dbReference type="InterPro" id="IPR035965">
    <property type="entry name" value="PAS-like_dom_sf"/>
</dbReference>
<gene>
    <name evidence="12" type="ORF">GH741_00115</name>
</gene>
<dbReference type="InterPro" id="IPR005467">
    <property type="entry name" value="His_kinase_dom"/>
</dbReference>
<name>A0A6A8D5P1_9BACI</name>
<evidence type="ECO:0000256" key="1">
    <source>
        <dbReference type="ARBA" id="ARBA00000085"/>
    </source>
</evidence>
<accession>A0A6A8D5P1</accession>
<protein>
    <recommendedName>
        <fullName evidence="2">histidine kinase</fullName>
        <ecNumber evidence="2">2.7.13.3</ecNumber>
    </recommendedName>
</protein>
<evidence type="ECO:0000259" key="10">
    <source>
        <dbReference type="PROSITE" id="PS50109"/>
    </source>
</evidence>
<dbReference type="SMART" id="SM00387">
    <property type="entry name" value="HATPase_c"/>
    <property type="match status" value="1"/>
</dbReference>
<dbReference type="PROSITE" id="PS50109">
    <property type="entry name" value="HIS_KIN"/>
    <property type="match status" value="1"/>
</dbReference>
<dbReference type="Gene3D" id="1.10.287.130">
    <property type="match status" value="1"/>
</dbReference>
<evidence type="ECO:0000256" key="8">
    <source>
        <dbReference type="ARBA" id="ARBA00023012"/>
    </source>
</evidence>
<keyword evidence="8" id="KW-0902">Two-component regulatory system</keyword>
<dbReference type="InterPro" id="IPR003594">
    <property type="entry name" value="HATPase_dom"/>
</dbReference>
<dbReference type="Pfam" id="PF02518">
    <property type="entry name" value="HATPase_c"/>
    <property type="match status" value="1"/>
</dbReference>
<dbReference type="Proteomes" id="UP000799092">
    <property type="component" value="Unassembled WGS sequence"/>
</dbReference>
<keyword evidence="9" id="KW-1133">Transmembrane helix</keyword>
<dbReference type="GO" id="GO:0005524">
    <property type="term" value="F:ATP binding"/>
    <property type="evidence" value="ECO:0007669"/>
    <property type="project" value="UniProtKB-KW"/>
</dbReference>
<reference evidence="12" key="1">
    <citation type="submission" date="2019-11" db="EMBL/GenBank/DDBJ databases">
        <authorList>
            <person name="Li J."/>
        </authorList>
    </citation>
    <scope>NUCLEOTIDE SEQUENCE</scope>
    <source>
        <strain evidence="12">B6B</strain>
    </source>
</reference>
<evidence type="ECO:0000313" key="12">
    <source>
        <dbReference type="EMBL" id="MRH41075.1"/>
    </source>
</evidence>
<dbReference type="InterPro" id="IPR000700">
    <property type="entry name" value="PAS-assoc_C"/>
</dbReference>
<feature type="transmembrane region" description="Helical" evidence="9">
    <location>
        <begin position="187"/>
        <end position="209"/>
    </location>
</feature>
<evidence type="ECO:0000256" key="4">
    <source>
        <dbReference type="ARBA" id="ARBA00022679"/>
    </source>
</evidence>
<keyword evidence="9" id="KW-0812">Transmembrane</keyword>
<dbReference type="InterPro" id="IPR000014">
    <property type="entry name" value="PAS"/>
</dbReference>
<keyword evidence="7" id="KW-0067">ATP-binding</keyword>
<evidence type="ECO:0000259" key="11">
    <source>
        <dbReference type="PROSITE" id="PS50113"/>
    </source>
</evidence>
<feature type="transmembrane region" description="Helical" evidence="9">
    <location>
        <begin position="144"/>
        <end position="167"/>
    </location>
</feature>
<dbReference type="Gene3D" id="3.30.565.10">
    <property type="entry name" value="Histidine kinase-like ATPase, C-terminal domain"/>
    <property type="match status" value="1"/>
</dbReference>
<dbReference type="AlphaFoldDB" id="A0A6A8D5P1"/>
<dbReference type="InterPro" id="IPR036890">
    <property type="entry name" value="HATPase_C_sf"/>
</dbReference>
<feature type="transmembrane region" description="Helical" evidence="9">
    <location>
        <begin position="114"/>
        <end position="132"/>
    </location>
</feature>
<dbReference type="NCBIfam" id="TIGR00229">
    <property type="entry name" value="sensory_box"/>
    <property type="match status" value="1"/>
</dbReference>
<dbReference type="PRINTS" id="PR00344">
    <property type="entry name" value="BCTRLSENSOR"/>
</dbReference>
<dbReference type="EMBL" id="WJNG01000001">
    <property type="protein sequence ID" value="MRH41075.1"/>
    <property type="molecule type" value="Genomic_DNA"/>
</dbReference>
<dbReference type="InterPro" id="IPR036097">
    <property type="entry name" value="HisK_dim/P_sf"/>
</dbReference>
<dbReference type="SMART" id="SM00388">
    <property type="entry name" value="HisKA"/>
    <property type="match status" value="1"/>
</dbReference>
<dbReference type="Pfam" id="PF00512">
    <property type="entry name" value="HisKA"/>
    <property type="match status" value="1"/>
</dbReference>
<comment type="caution">
    <text evidence="12">The sequence shown here is derived from an EMBL/GenBank/DDBJ whole genome shotgun (WGS) entry which is preliminary data.</text>
</comment>
<feature type="transmembrane region" description="Helical" evidence="9">
    <location>
        <begin position="214"/>
        <end position="231"/>
    </location>
</feature>
<dbReference type="PANTHER" id="PTHR43065:SF10">
    <property type="entry name" value="PEROXIDE STRESS-ACTIVATED HISTIDINE KINASE MAK3"/>
    <property type="match status" value="1"/>
</dbReference>
<comment type="catalytic activity">
    <reaction evidence="1">
        <text>ATP + protein L-histidine = ADP + protein N-phospho-L-histidine.</text>
        <dbReference type="EC" id="2.7.13.3"/>
    </reaction>
</comment>
<dbReference type="GO" id="GO:0000155">
    <property type="term" value="F:phosphorelay sensor kinase activity"/>
    <property type="evidence" value="ECO:0007669"/>
    <property type="project" value="InterPro"/>
</dbReference>
<evidence type="ECO:0000256" key="2">
    <source>
        <dbReference type="ARBA" id="ARBA00012438"/>
    </source>
</evidence>
<keyword evidence="13" id="KW-1185">Reference proteome</keyword>
<feature type="transmembrane region" description="Helical" evidence="9">
    <location>
        <begin position="40"/>
        <end position="61"/>
    </location>
</feature>
<dbReference type="OrthoDB" id="9815750at2"/>
<dbReference type="Pfam" id="PF13426">
    <property type="entry name" value="PAS_9"/>
    <property type="match status" value="1"/>
</dbReference>
<sequence length="584" mass="66427">MKASMKTTKSYILITLVLAGSLFYLHNVHSTFLEIANSPGWLLTILLVCSIVLANQHMVILPPYGNALSMDSSIYLASVFIFGLEITLVLLFLNSIYEIIFQRKSIWWKHVFNFAMYTMMISGSYYLFVFLGGEEGYINAMSSFAYLLSLIGYFLINVILMGIYFWTTSSSSFNLLELIYNNSIIKSLVEVLPNYIVTLALAFVLGILLEAQPIFGLVLFVLLMILLSLSFKKHFNLFENVSNDRTYREQIMNSVLVGIVTIDEKSTDISLNSSAISLLDVTQEKLKEIMLGNFSEQSENKEFWRILRSKEVVQNIKVSYKKGPKTLVLLVSQSELKNNSNEVIGRVCQLNDITERHQLEKRMHQSEKLAAVGELFAGAAHEIRNPLTVIQGFLTLMKNTFSEKENSRYHVPFMLNELDRINTIAEEMLMLAKPGEIKLEQAFIKDIIEEIIHNYNPSTFKHDIQIETDLDDTQLLLDPKQIKQVMYNLIRNSSEAVVERGTILIYSKKLQDTYQLYIRDTGTGIPTDIQQVIFDPFLTDKDNGTGLGLSIVQRIIENHKGKVELFSSSESGTTFLITLPLPPK</sequence>
<keyword evidence="5" id="KW-0547">Nucleotide-binding</keyword>
<keyword evidence="6" id="KW-0418">Kinase</keyword>
<proteinExistence type="predicted"/>
<dbReference type="PANTHER" id="PTHR43065">
    <property type="entry name" value="SENSOR HISTIDINE KINASE"/>
    <property type="match status" value="1"/>
</dbReference>
<dbReference type="SUPFAM" id="SSF55785">
    <property type="entry name" value="PYP-like sensor domain (PAS domain)"/>
    <property type="match status" value="1"/>
</dbReference>
<feature type="domain" description="Histidine kinase" evidence="10">
    <location>
        <begin position="378"/>
        <end position="583"/>
    </location>
</feature>
<dbReference type="InterPro" id="IPR004358">
    <property type="entry name" value="Sig_transdc_His_kin-like_C"/>
</dbReference>
<organism evidence="12 13">
    <name type="scientific">Aquibacillus halophilus</name>
    <dbReference type="NCBI Taxonomy" id="930132"/>
    <lineage>
        <taxon>Bacteria</taxon>
        <taxon>Bacillati</taxon>
        <taxon>Bacillota</taxon>
        <taxon>Bacilli</taxon>
        <taxon>Bacillales</taxon>
        <taxon>Bacillaceae</taxon>
        <taxon>Aquibacillus</taxon>
    </lineage>
</organism>
<dbReference type="CDD" id="cd00082">
    <property type="entry name" value="HisKA"/>
    <property type="match status" value="1"/>
</dbReference>
<dbReference type="SUPFAM" id="SSF55874">
    <property type="entry name" value="ATPase domain of HSP90 chaperone/DNA topoisomerase II/histidine kinase"/>
    <property type="match status" value="1"/>
</dbReference>
<keyword evidence="4" id="KW-0808">Transferase</keyword>
<evidence type="ECO:0000256" key="6">
    <source>
        <dbReference type="ARBA" id="ARBA00022777"/>
    </source>
</evidence>
<dbReference type="PROSITE" id="PS50113">
    <property type="entry name" value="PAC"/>
    <property type="match status" value="1"/>
</dbReference>
<evidence type="ECO:0000256" key="7">
    <source>
        <dbReference type="ARBA" id="ARBA00022840"/>
    </source>
</evidence>
<keyword evidence="3" id="KW-0597">Phosphoprotein</keyword>
<keyword evidence="9" id="KW-0472">Membrane</keyword>
<evidence type="ECO:0000256" key="3">
    <source>
        <dbReference type="ARBA" id="ARBA00022553"/>
    </source>
</evidence>
<evidence type="ECO:0000313" key="13">
    <source>
        <dbReference type="Proteomes" id="UP000799092"/>
    </source>
</evidence>
<feature type="domain" description="PAC" evidence="11">
    <location>
        <begin position="312"/>
        <end position="365"/>
    </location>
</feature>
<evidence type="ECO:0000256" key="5">
    <source>
        <dbReference type="ARBA" id="ARBA00022741"/>
    </source>
</evidence>
<dbReference type="EC" id="2.7.13.3" evidence="2"/>
<evidence type="ECO:0000256" key="9">
    <source>
        <dbReference type="SAM" id="Phobius"/>
    </source>
</evidence>
<dbReference type="Gene3D" id="3.30.450.20">
    <property type="entry name" value="PAS domain"/>
    <property type="match status" value="1"/>
</dbReference>
<feature type="transmembrane region" description="Helical" evidence="9">
    <location>
        <begin position="73"/>
        <end position="94"/>
    </location>
</feature>
<dbReference type="SUPFAM" id="SSF47384">
    <property type="entry name" value="Homodimeric domain of signal transducing histidine kinase"/>
    <property type="match status" value="1"/>
</dbReference>